<dbReference type="Proteomes" id="UP000189674">
    <property type="component" value="Chromosome"/>
</dbReference>
<dbReference type="EMBL" id="CP019791">
    <property type="protein sequence ID" value="AQT67269.1"/>
    <property type="molecule type" value="Genomic_DNA"/>
</dbReference>
<name>A0A1U9NH70_9BACT</name>
<accession>A0A1U9NH70</accession>
<dbReference type="KEGG" id="alus:STSP2_00412"/>
<dbReference type="AlphaFoldDB" id="A0A1U9NH70"/>
<evidence type="ECO:0000313" key="1">
    <source>
        <dbReference type="EMBL" id="AQT67269.1"/>
    </source>
</evidence>
<protein>
    <submittedName>
        <fullName evidence="1">Uncharacterized protein</fullName>
    </submittedName>
</protein>
<dbReference type="RefSeq" id="WP_146659379.1">
    <property type="nucleotide sequence ID" value="NZ_CP019791.1"/>
</dbReference>
<proteinExistence type="predicted"/>
<reference evidence="2" key="1">
    <citation type="submission" date="2017-02" db="EMBL/GenBank/DDBJ databases">
        <title>Comparative genomics and description of representatives of a novel lineage of planctomycetes thriving in anoxic sediments.</title>
        <authorList>
            <person name="Spring S."/>
            <person name="Bunk B."/>
            <person name="Sproer C."/>
        </authorList>
    </citation>
    <scope>NUCLEOTIDE SEQUENCE [LARGE SCALE GENOMIC DNA]</scope>
    <source>
        <strain evidence="2">ST-NAGAB-D1</strain>
    </source>
</reference>
<keyword evidence="2" id="KW-1185">Reference proteome</keyword>
<evidence type="ECO:0000313" key="2">
    <source>
        <dbReference type="Proteomes" id="UP000189674"/>
    </source>
</evidence>
<dbReference type="STRING" id="1936003.STSP2_00412"/>
<gene>
    <name evidence="1" type="ORF">STSP2_00412</name>
</gene>
<sequence>MDIRKKTAILALPLTAVVLIGIIIAQPNNGIDYEVTPDITIEPRRSDVVEVVQAYERLMDRYMGMVEQNMSVIGTDVASNVQTLNTIAAQVDTINARLERIEQALDIEQPEEEGAIREIPLQQGRTRQ</sequence>
<organism evidence="1 2">
    <name type="scientific">Anaerohalosphaera lusitana</name>
    <dbReference type="NCBI Taxonomy" id="1936003"/>
    <lineage>
        <taxon>Bacteria</taxon>
        <taxon>Pseudomonadati</taxon>
        <taxon>Planctomycetota</taxon>
        <taxon>Phycisphaerae</taxon>
        <taxon>Sedimentisphaerales</taxon>
        <taxon>Anaerohalosphaeraceae</taxon>
        <taxon>Anaerohalosphaera</taxon>
    </lineage>
</organism>